<dbReference type="KEGG" id="gni:GNIT_3029"/>
<dbReference type="SUPFAM" id="SSF52540">
    <property type="entry name" value="P-loop containing nucleoside triphosphate hydrolases"/>
    <property type="match status" value="1"/>
</dbReference>
<evidence type="ECO:0000256" key="1">
    <source>
        <dbReference type="ARBA" id="ARBA00022741"/>
    </source>
</evidence>
<name>G4QDU6_GLANF</name>
<evidence type="ECO:0000256" key="4">
    <source>
        <dbReference type="ARBA" id="ARBA00022840"/>
    </source>
</evidence>
<keyword evidence="3 8" id="KW-0347">Helicase</keyword>
<dbReference type="HOGENOM" id="CLU_001832_5_6_6"/>
<dbReference type="Pfam" id="PF00271">
    <property type="entry name" value="Helicase_C"/>
    <property type="match status" value="1"/>
</dbReference>
<dbReference type="Pfam" id="PF00270">
    <property type="entry name" value="DEAD"/>
    <property type="match status" value="1"/>
</dbReference>
<dbReference type="InterPro" id="IPR001650">
    <property type="entry name" value="Helicase_C-like"/>
</dbReference>
<accession>G4QDU6</accession>
<dbReference type="GO" id="GO:0016787">
    <property type="term" value="F:hydrolase activity"/>
    <property type="evidence" value="ECO:0007669"/>
    <property type="project" value="UniProtKB-KW"/>
</dbReference>
<keyword evidence="1" id="KW-0547">Nucleotide-binding</keyword>
<dbReference type="RefSeq" id="WP_014109997.1">
    <property type="nucleotide sequence ID" value="NC_016041.1"/>
</dbReference>
<dbReference type="CDD" id="cd17990">
    <property type="entry name" value="DEXHc_HrpB"/>
    <property type="match status" value="1"/>
</dbReference>
<feature type="domain" description="Helicase C-terminal" evidence="7">
    <location>
        <begin position="201"/>
        <end position="374"/>
    </location>
</feature>
<evidence type="ECO:0000259" key="7">
    <source>
        <dbReference type="PROSITE" id="PS51194"/>
    </source>
</evidence>
<feature type="region of interest" description="Disordered" evidence="5">
    <location>
        <begin position="809"/>
        <end position="833"/>
    </location>
</feature>
<dbReference type="STRING" id="1085623.GNIT_3029"/>
<keyword evidence="4" id="KW-0067">ATP-binding</keyword>
<dbReference type="GO" id="GO:0004386">
    <property type="term" value="F:helicase activity"/>
    <property type="evidence" value="ECO:0007669"/>
    <property type="project" value="UniProtKB-KW"/>
</dbReference>
<dbReference type="SMART" id="SM00490">
    <property type="entry name" value="HELICc"/>
    <property type="match status" value="1"/>
</dbReference>
<dbReference type="InterPro" id="IPR027417">
    <property type="entry name" value="P-loop_NTPase"/>
</dbReference>
<dbReference type="GO" id="GO:0005524">
    <property type="term" value="F:ATP binding"/>
    <property type="evidence" value="ECO:0007669"/>
    <property type="project" value="UniProtKB-KW"/>
</dbReference>
<evidence type="ECO:0000313" key="9">
    <source>
        <dbReference type="Proteomes" id="UP000009282"/>
    </source>
</evidence>
<organism evidence="8 9">
    <name type="scientific">Glaciecola nitratireducens (strain JCM 12485 / KCTC 12276 / FR1064)</name>
    <dbReference type="NCBI Taxonomy" id="1085623"/>
    <lineage>
        <taxon>Bacteria</taxon>
        <taxon>Pseudomonadati</taxon>
        <taxon>Pseudomonadota</taxon>
        <taxon>Gammaproteobacteria</taxon>
        <taxon>Alteromonadales</taxon>
        <taxon>Alteromonadaceae</taxon>
        <taxon>Brumicola</taxon>
    </lineage>
</organism>
<keyword evidence="9" id="KW-1185">Reference proteome</keyword>
<dbReference type="FunFam" id="3.40.50.300:FF:002125">
    <property type="entry name" value="ATP-dependent helicase HrpB"/>
    <property type="match status" value="1"/>
</dbReference>
<dbReference type="eggNOG" id="COG1643">
    <property type="taxonomic scope" value="Bacteria"/>
</dbReference>
<dbReference type="CDD" id="cd18791">
    <property type="entry name" value="SF2_C_RHA"/>
    <property type="match status" value="1"/>
</dbReference>
<dbReference type="Proteomes" id="UP000009282">
    <property type="component" value="Chromosome"/>
</dbReference>
<proteinExistence type="predicted"/>
<dbReference type="PIRSF" id="PIRSF005496">
    <property type="entry name" value="ATP_hel_hrpB"/>
    <property type="match status" value="1"/>
</dbReference>
<dbReference type="InterPro" id="IPR014001">
    <property type="entry name" value="Helicase_ATP-bd"/>
</dbReference>
<protein>
    <submittedName>
        <fullName evidence="8">ATP-dependent helicase HrpB</fullName>
    </submittedName>
</protein>
<dbReference type="PANTHER" id="PTHR43519">
    <property type="entry name" value="ATP-DEPENDENT RNA HELICASE HRPB"/>
    <property type="match status" value="1"/>
</dbReference>
<dbReference type="OrthoDB" id="9805617at2"/>
<dbReference type="PROSITE" id="PS51192">
    <property type="entry name" value="HELICASE_ATP_BIND_1"/>
    <property type="match status" value="1"/>
</dbReference>
<evidence type="ECO:0000313" key="8">
    <source>
        <dbReference type="EMBL" id="AEP31125.1"/>
    </source>
</evidence>
<dbReference type="InterPro" id="IPR049614">
    <property type="entry name" value="HrpB_DEXH"/>
</dbReference>
<evidence type="ECO:0000259" key="6">
    <source>
        <dbReference type="PROSITE" id="PS51192"/>
    </source>
</evidence>
<dbReference type="InterPro" id="IPR013689">
    <property type="entry name" value="RNA_helicase_ATP-dep_HrpB_C"/>
</dbReference>
<evidence type="ECO:0000256" key="2">
    <source>
        <dbReference type="ARBA" id="ARBA00022801"/>
    </source>
</evidence>
<reference evidence="8 9" key="1">
    <citation type="journal article" date="2011" name="J. Bacteriol.">
        <title>Complete genome sequence of seawater bacterium Glaciecola nitratireducens FR1064T.</title>
        <authorList>
            <person name="Bian F."/>
            <person name="Qin Q.L."/>
            <person name="Xie B.B."/>
            <person name="Shu Y.L."/>
            <person name="Zhang X.Y."/>
            <person name="Yu Y."/>
            <person name="Chen B."/>
            <person name="Chen X.L."/>
            <person name="Zhou B.C."/>
            <person name="Zhang Y.Z."/>
        </authorList>
    </citation>
    <scope>NUCLEOTIDE SEQUENCE [LARGE SCALE GENOMIC DNA]</scope>
    <source>
        <strain evidence="9">JCM 12485 / KCTC 12276 / FR1064</strain>
    </source>
</reference>
<dbReference type="EMBL" id="CP003060">
    <property type="protein sequence ID" value="AEP31125.1"/>
    <property type="molecule type" value="Genomic_DNA"/>
</dbReference>
<dbReference type="InterPro" id="IPR010225">
    <property type="entry name" value="HrpB"/>
</dbReference>
<dbReference type="AlphaFoldDB" id="G4QDU6"/>
<dbReference type="GO" id="GO:0003676">
    <property type="term" value="F:nucleic acid binding"/>
    <property type="evidence" value="ECO:0007669"/>
    <property type="project" value="InterPro"/>
</dbReference>
<dbReference type="Pfam" id="PF08482">
    <property type="entry name" value="HrpB_C"/>
    <property type="match status" value="1"/>
</dbReference>
<dbReference type="NCBIfam" id="TIGR01970">
    <property type="entry name" value="DEAH_box_HrpB"/>
    <property type="match status" value="1"/>
</dbReference>
<evidence type="ECO:0000256" key="3">
    <source>
        <dbReference type="ARBA" id="ARBA00022806"/>
    </source>
</evidence>
<keyword evidence="2" id="KW-0378">Hydrolase</keyword>
<dbReference type="InterPro" id="IPR011545">
    <property type="entry name" value="DEAD/DEAH_box_helicase_dom"/>
</dbReference>
<dbReference type="SMART" id="SM00487">
    <property type="entry name" value="DEXDc"/>
    <property type="match status" value="1"/>
</dbReference>
<evidence type="ECO:0000256" key="5">
    <source>
        <dbReference type="SAM" id="MobiDB-lite"/>
    </source>
</evidence>
<gene>
    <name evidence="8" type="primary">hrpB</name>
    <name evidence="8" type="ordered locus">GNIT_3029</name>
</gene>
<dbReference type="PANTHER" id="PTHR43519:SF1">
    <property type="entry name" value="ATP-DEPENDENT RNA HELICASE HRPB"/>
    <property type="match status" value="1"/>
</dbReference>
<dbReference type="PROSITE" id="PS51194">
    <property type="entry name" value="HELICASE_CTER"/>
    <property type="match status" value="1"/>
</dbReference>
<sequence length="833" mass="93591">MLPVQEILSALSLHLKNGNAIVVAPPGAGKSTALPLFLLQQPAFQNSKIIMLQPRRIAARNIAHYLAEQLGEKVGKTVGYRIRGENKTSVDTRLEIVTEGVLTRMLQAAPELPGVGLIIFDEFHERSIHADFSLALSLEVQQALRDDLRILVMSATLNAQAIAKIMPDAKLLESQGRSYPVDIQYVASNSRSSIVDMVCELVTQTFPKHDRDFLVFLPGAFEIRKAAEILSRKLDDCIVLPLFSDLNKQQQQDALIPNKEGKRKIVLATNIAETSLTIEGIEVVVDSGIEKKAIFDLRRGITQLTSQKISQASAIQRAGRAGRVMAGTCYRLWSKELHGRLAQQSTPEILQSDVTDLILEAAIWGAPMAELALIDQPIAAQLSQGEEKLVSLGIMEQSNKISDFGRQVHALGGNANIAIMLLKSAQLSDAHQSLACALAALLESKDPLPQAQTVEVTPRLIFLLKNKQHSLWQLIKQWHHKQNIPLVDWPLQDVSILLAFGFVHWIAKHRSEARFSLANGSGAVLHAEDELLRHLGQQSRTQNNGRWLVVANMQLTDKQSDSALIRYAEPIQFEHLKTYFPELFTRNELVQWDEEKQRITASESDYFGRIPYSKKALPKPSPDALATVWKQQIQKKGMQALPFDARSQQLIKRVRLFNRVNNTTVQNEELPDFSESALLKNAEHWLLPFLTDKNSWQALSNLPFYQLLSQQMDYQQLKKLDSLLPESIAIPTDRKATIDYNDEGQALLSVRMQELYGLQEHPTLLNGKLPITCELLSPAQRPLQTTDDLIGFWQGSYKQIQKEMKGRYPRHFWPDDPANSPATATTKKRMQQQ</sequence>
<feature type="domain" description="Helicase ATP-binding" evidence="6">
    <location>
        <begin position="11"/>
        <end position="175"/>
    </location>
</feature>
<dbReference type="Gene3D" id="3.40.50.300">
    <property type="entry name" value="P-loop containing nucleotide triphosphate hydrolases"/>
    <property type="match status" value="2"/>
</dbReference>